<reference evidence="2" key="1">
    <citation type="journal article" date="2010" name="Nat. Biotechnol.">
        <title>Draft genome sequence of the oilseed species Ricinus communis.</title>
        <authorList>
            <person name="Chan A.P."/>
            <person name="Crabtree J."/>
            <person name="Zhao Q."/>
            <person name="Lorenzi H."/>
            <person name="Orvis J."/>
            <person name="Puiu D."/>
            <person name="Melake-Berhan A."/>
            <person name="Jones K.M."/>
            <person name="Redman J."/>
            <person name="Chen G."/>
            <person name="Cahoon E.B."/>
            <person name="Gedil M."/>
            <person name="Stanke M."/>
            <person name="Haas B.J."/>
            <person name="Wortman J.R."/>
            <person name="Fraser-Liggett C.M."/>
            <person name="Ravel J."/>
            <person name="Rabinowicz P.D."/>
        </authorList>
    </citation>
    <scope>NUCLEOTIDE SEQUENCE [LARGE SCALE GENOMIC DNA]</scope>
    <source>
        <strain evidence="2">cv. Hale</strain>
    </source>
</reference>
<keyword evidence="2" id="KW-1185">Reference proteome</keyword>
<organism evidence="1 2">
    <name type="scientific">Ricinus communis</name>
    <name type="common">Castor bean</name>
    <dbReference type="NCBI Taxonomy" id="3988"/>
    <lineage>
        <taxon>Eukaryota</taxon>
        <taxon>Viridiplantae</taxon>
        <taxon>Streptophyta</taxon>
        <taxon>Embryophyta</taxon>
        <taxon>Tracheophyta</taxon>
        <taxon>Spermatophyta</taxon>
        <taxon>Magnoliopsida</taxon>
        <taxon>eudicotyledons</taxon>
        <taxon>Gunneridae</taxon>
        <taxon>Pentapetalae</taxon>
        <taxon>rosids</taxon>
        <taxon>fabids</taxon>
        <taxon>Malpighiales</taxon>
        <taxon>Euphorbiaceae</taxon>
        <taxon>Acalyphoideae</taxon>
        <taxon>Acalypheae</taxon>
        <taxon>Ricinus</taxon>
    </lineage>
</organism>
<dbReference type="InParanoid" id="B9RFN4"/>
<protein>
    <submittedName>
        <fullName evidence="1">Uncharacterized protein</fullName>
    </submittedName>
</protein>
<evidence type="ECO:0000313" key="1">
    <source>
        <dbReference type="EMBL" id="EEF50005.1"/>
    </source>
</evidence>
<accession>B9RFN4</accession>
<dbReference type="Proteomes" id="UP000008311">
    <property type="component" value="Unassembled WGS sequence"/>
</dbReference>
<evidence type="ECO:0000313" key="2">
    <source>
        <dbReference type="Proteomes" id="UP000008311"/>
    </source>
</evidence>
<name>B9RFN4_RICCO</name>
<dbReference type="EMBL" id="EQ973777">
    <property type="protein sequence ID" value="EEF50005.1"/>
    <property type="molecule type" value="Genomic_DNA"/>
</dbReference>
<proteinExistence type="predicted"/>
<dbReference type="AlphaFoldDB" id="B9RFN4"/>
<gene>
    <name evidence="1" type="ORF">RCOM_1436090</name>
</gene>
<sequence length="163" mass="18754">MTRAKVNGGMGFRDLKTFNTALLGNQAWRLVNRPESLCYQIYRTLYFPHTSFWMPRKWSEGLIRNLFMDIEADAILQIPIGPSNVNGRFIWHFDRMGRVSHARAPWFASELGLRMEGTHITSFIDTWGNIMSCFATPAKDIYAGKWKLVQMINGSHLKRGGAR</sequence>